<dbReference type="EMBL" id="BAAFSV010000003">
    <property type="protein sequence ID" value="GAB1316622.1"/>
    <property type="molecule type" value="Genomic_DNA"/>
</dbReference>
<reference evidence="8 9" key="1">
    <citation type="submission" date="2024-09" db="EMBL/GenBank/DDBJ databases">
        <title>Itraconazole resistance in Madurella fahalii resulting from another homologue of gene encoding cytochrome P450 14-alpha sterol demethylase (CYP51).</title>
        <authorList>
            <person name="Yoshioka I."/>
            <person name="Fahal A.H."/>
            <person name="Kaneko S."/>
            <person name="Yaguchi T."/>
        </authorList>
    </citation>
    <scope>NUCLEOTIDE SEQUENCE [LARGE SCALE GENOMIC DNA]</scope>
    <source>
        <strain evidence="8 9">IFM 68171</strain>
    </source>
</reference>
<evidence type="ECO:0000259" key="7">
    <source>
        <dbReference type="PROSITE" id="PS50048"/>
    </source>
</evidence>
<keyword evidence="3" id="KW-0805">Transcription regulation</keyword>
<accession>A0ABQ0GFT9</accession>
<dbReference type="CDD" id="cd12148">
    <property type="entry name" value="fungal_TF_MHR"/>
    <property type="match status" value="1"/>
</dbReference>
<feature type="compositionally biased region" description="Low complexity" evidence="6">
    <location>
        <begin position="1"/>
        <end position="10"/>
    </location>
</feature>
<feature type="compositionally biased region" description="Pro residues" evidence="6">
    <location>
        <begin position="11"/>
        <end position="27"/>
    </location>
</feature>
<dbReference type="InterPro" id="IPR001138">
    <property type="entry name" value="Zn2Cys6_DnaBD"/>
</dbReference>
<keyword evidence="5" id="KW-0539">Nucleus</keyword>
<evidence type="ECO:0000256" key="1">
    <source>
        <dbReference type="ARBA" id="ARBA00004123"/>
    </source>
</evidence>
<dbReference type="PROSITE" id="PS50048">
    <property type="entry name" value="ZN2_CY6_FUNGAL_2"/>
    <property type="match status" value="1"/>
</dbReference>
<dbReference type="InterPro" id="IPR036864">
    <property type="entry name" value="Zn2-C6_fun-type_DNA-bd_sf"/>
</dbReference>
<protein>
    <recommendedName>
        <fullName evidence="7">Zn(2)-C6 fungal-type domain-containing protein</fullName>
    </recommendedName>
</protein>
<organism evidence="8 9">
    <name type="scientific">Madurella fahalii</name>
    <dbReference type="NCBI Taxonomy" id="1157608"/>
    <lineage>
        <taxon>Eukaryota</taxon>
        <taxon>Fungi</taxon>
        <taxon>Dikarya</taxon>
        <taxon>Ascomycota</taxon>
        <taxon>Pezizomycotina</taxon>
        <taxon>Sordariomycetes</taxon>
        <taxon>Sordariomycetidae</taxon>
        <taxon>Sordariales</taxon>
        <taxon>Sordariales incertae sedis</taxon>
        <taxon>Madurella</taxon>
    </lineage>
</organism>
<evidence type="ECO:0000313" key="9">
    <source>
        <dbReference type="Proteomes" id="UP001628179"/>
    </source>
</evidence>
<feature type="region of interest" description="Disordered" evidence="6">
    <location>
        <begin position="920"/>
        <end position="1027"/>
    </location>
</feature>
<dbReference type="PROSITE" id="PS00463">
    <property type="entry name" value="ZN2_CY6_FUNGAL_1"/>
    <property type="match status" value="1"/>
</dbReference>
<sequence>MLPNTRAAAVPVPPQSPALPSSQPRPSPSTASTPVRFRSSPALPVVAHPELASPAATFRRADNLSSPGAYFKIWPPADRPDDTDPNVESRLTLVVLASPPAERSLQPPVALCKPGQGRPRLSLLSAPVRGPLRETQPAVTIASQLRIQSILSPPDPPDADAAAATSTYAQQPTSKRKFHDAFAAPPPDAPIEPAEPPAPPNLPPPDRLPNIRQPLPRSPPRPAAVAVGAARQHSHTAAADDDNRSPGAATMMAGSPGSPGTADSKKGVKRTPLRSSIACQRCRKSKIKCNNTGGDAPCDTCLRNGKECTYPEVTPAPPKRSEPPTGVKVEQGSERKRLRRIEEISKIDGVVPPALFAEEVLSAPYLTEPVWSQLFDIYRLHFATELPFLHLATLKEKLGSRFRAKPSDTSPEINLVLLGILTLTARFHSTLVSYLTVSRSSPAVSGPPKARPAVSSQDASIASEYYADVLTRALGGLRTSMTVASVERVQAFLMLGLYEWSQARPRVGGMAAWMYVGVAIRMAQALGLGDGDREPGRVFRSRPVQTTQQAMPPGQRIIAKEIRRRTMFSCLILDRLLGCGRDRVSTIRSEDLQIQLPCSEVSFDLSDDVYTGFLRPVPGMQSNRPLSDSVLGRFVRLVDLWGEISKWSFAGGRFTEEHPPWMPESTFFQLREKLKTFYRELPDHFRWSDSNYYKHENHQASSVYVSLHMLGAVCRIMLHREYIPFIPILCDRPVGPLDEPVFPDGQEPPGFWDASAEEVFHAAKEIVDLTEICRDKLPMSSLVLFAVWTAAFVGIYAAYFPHMDTKGHMLPKDEAAGESLDVTKTGPTGLTYKMLTHMSIWLKMAETYVGYFREMALFYEKVKHDYERHLGRRPPASSATTAATATGEGRLSVRLGGGGGLEEWRQQGFKVVNNGEILAVDDDKHSSSRDSTAEPGSDHPDHAKTPRSTSMSFTPINSNAQNPQANQPETVDAAAAEAATQLWRFQQPQSANSQQQQQQQQHTHSPSQSSVGPPIPSPQMPHHPIVPNYQSGEVAVYLEQNQSMPWYLAPGGIDQFAHGTEEFLPLDHGNMFWGSIPGAGPSPAAPGQGQAQNAGEVQQMPGVGVGVGVMQGMVQGVTGYS</sequence>
<evidence type="ECO:0000256" key="6">
    <source>
        <dbReference type="SAM" id="MobiDB-lite"/>
    </source>
</evidence>
<dbReference type="Gene3D" id="4.10.240.10">
    <property type="entry name" value="Zn(2)-C6 fungal-type DNA-binding domain"/>
    <property type="match status" value="1"/>
</dbReference>
<evidence type="ECO:0000256" key="4">
    <source>
        <dbReference type="ARBA" id="ARBA00023163"/>
    </source>
</evidence>
<dbReference type="SUPFAM" id="SSF57701">
    <property type="entry name" value="Zn2/Cys6 DNA-binding domain"/>
    <property type="match status" value="1"/>
</dbReference>
<feature type="compositionally biased region" description="Basic and acidic residues" evidence="6">
    <location>
        <begin position="921"/>
        <end position="944"/>
    </location>
</feature>
<comment type="caution">
    <text evidence="8">The sequence shown here is derived from an EMBL/GenBank/DDBJ whole genome shotgun (WGS) entry which is preliminary data.</text>
</comment>
<feature type="compositionally biased region" description="Low complexity" evidence="6">
    <location>
        <begin position="876"/>
        <end position="894"/>
    </location>
</feature>
<dbReference type="SMART" id="SM00906">
    <property type="entry name" value="Fungal_trans"/>
    <property type="match status" value="1"/>
</dbReference>
<keyword evidence="2" id="KW-0479">Metal-binding</keyword>
<evidence type="ECO:0000256" key="2">
    <source>
        <dbReference type="ARBA" id="ARBA00022723"/>
    </source>
</evidence>
<feature type="compositionally biased region" description="Low complexity" evidence="6">
    <location>
        <begin position="986"/>
        <end position="1010"/>
    </location>
</feature>
<keyword evidence="9" id="KW-1185">Reference proteome</keyword>
<dbReference type="PANTHER" id="PTHR47338:SF5">
    <property type="entry name" value="ZN(II)2CYS6 TRANSCRIPTION FACTOR (EUROFUNG)"/>
    <property type="match status" value="1"/>
</dbReference>
<feature type="compositionally biased region" description="Polar residues" evidence="6">
    <location>
        <begin position="946"/>
        <end position="958"/>
    </location>
</feature>
<dbReference type="Pfam" id="PF04082">
    <property type="entry name" value="Fungal_trans"/>
    <property type="match status" value="1"/>
</dbReference>
<feature type="region of interest" description="Disordered" evidence="6">
    <location>
        <begin position="1"/>
        <end position="41"/>
    </location>
</feature>
<name>A0ABQ0GFT9_9PEZI</name>
<dbReference type="SMART" id="SM00066">
    <property type="entry name" value="GAL4"/>
    <property type="match status" value="1"/>
</dbReference>
<feature type="region of interest" description="Disordered" evidence="6">
    <location>
        <begin position="150"/>
        <end position="272"/>
    </location>
</feature>
<dbReference type="InterPro" id="IPR007219">
    <property type="entry name" value="XnlR_reg_dom"/>
</dbReference>
<proteinExistence type="predicted"/>
<dbReference type="PANTHER" id="PTHR47338">
    <property type="entry name" value="ZN(II)2CYS6 TRANSCRIPTION FACTOR (EUROFUNG)-RELATED"/>
    <property type="match status" value="1"/>
</dbReference>
<evidence type="ECO:0000256" key="5">
    <source>
        <dbReference type="ARBA" id="ARBA00023242"/>
    </source>
</evidence>
<evidence type="ECO:0000256" key="3">
    <source>
        <dbReference type="ARBA" id="ARBA00023015"/>
    </source>
</evidence>
<feature type="compositionally biased region" description="Pro residues" evidence="6">
    <location>
        <begin position="184"/>
        <end position="207"/>
    </location>
</feature>
<gene>
    <name evidence="8" type="ORF">MFIFM68171_06832</name>
</gene>
<comment type="subcellular location">
    <subcellularLocation>
        <location evidence="1">Nucleus</location>
    </subcellularLocation>
</comment>
<keyword evidence="4" id="KW-0804">Transcription</keyword>
<dbReference type="RefSeq" id="XP_070918353.1">
    <property type="nucleotide sequence ID" value="XM_071062252.1"/>
</dbReference>
<dbReference type="InterPro" id="IPR050815">
    <property type="entry name" value="TF_fung"/>
</dbReference>
<feature type="compositionally biased region" description="Low complexity" evidence="6">
    <location>
        <begin position="959"/>
        <end position="979"/>
    </location>
</feature>
<feature type="region of interest" description="Disordered" evidence="6">
    <location>
        <begin position="870"/>
        <end position="894"/>
    </location>
</feature>
<feature type="domain" description="Zn(2)-C6 fungal-type" evidence="7">
    <location>
        <begin position="278"/>
        <end position="310"/>
    </location>
</feature>
<dbReference type="GeneID" id="98177575"/>
<dbReference type="CDD" id="cd00067">
    <property type="entry name" value="GAL4"/>
    <property type="match status" value="1"/>
</dbReference>
<feature type="region of interest" description="Disordered" evidence="6">
    <location>
        <begin position="312"/>
        <end position="334"/>
    </location>
</feature>
<dbReference type="Proteomes" id="UP001628179">
    <property type="component" value="Unassembled WGS sequence"/>
</dbReference>
<dbReference type="Pfam" id="PF00172">
    <property type="entry name" value="Zn_clus"/>
    <property type="match status" value="1"/>
</dbReference>
<evidence type="ECO:0000313" key="8">
    <source>
        <dbReference type="EMBL" id="GAB1316622.1"/>
    </source>
</evidence>